<proteinExistence type="predicted"/>
<keyword evidence="2" id="KW-1185">Reference proteome</keyword>
<dbReference type="SUPFAM" id="SSF82199">
    <property type="entry name" value="SET domain"/>
    <property type="match status" value="1"/>
</dbReference>
<protein>
    <recommendedName>
        <fullName evidence="3">SET domain-containing protein</fullName>
    </recommendedName>
</protein>
<evidence type="ECO:0008006" key="3">
    <source>
        <dbReference type="Google" id="ProtNLM"/>
    </source>
</evidence>
<sequence>MQRSVEPAGHGLFAIRSVRKGEILGRFVGRLVPAGSIDAYVAKAGKFGHQAHPRWYVCPENADEISRIGAINHTCEPTVGLSDALTLVAMPHIVASKAGAVEPLVAQ</sequence>
<gene>
    <name evidence="1" type="ORF">BQ8482_500006</name>
</gene>
<evidence type="ECO:0000313" key="1">
    <source>
        <dbReference type="EMBL" id="SJM34798.1"/>
    </source>
</evidence>
<dbReference type="AlphaFoldDB" id="A0A2P9AUG4"/>
<dbReference type="Proteomes" id="UP000245698">
    <property type="component" value="Unassembled WGS sequence"/>
</dbReference>
<reference evidence="2" key="1">
    <citation type="submission" date="2016-12" db="EMBL/GenBank/DDBJ databases">
        <authorList>
            <person name="Brunel B."/>
        </authorList>
    </citation>
    <scope>NUCLEOTIDE SEQUENCE [LARGE SCALE GENOMIC DNA]</scope>
</reference>
<evidence type="ECO:0000313" key="2">
    <source>
        <dbReference type="Proteomes" id="UP000245698"/>
    </source>
</evidence>
<organism evidence="1 2">
    <name type="scientific">Mesorhizobium delmotii</name>
    <dbReference type="NCBI Taxonomy" id="1631247"/>
    <lineage>
        <taxon>Bacteria</taxon>
        <taxon>Pseudomonadati</taxon>
        <taxon>Pseudomonadota</taxon>
        <taxon>Alphaproteobacteria</taxon>
        <taxon>Hyphomicrobiales</taxon>
        <taxon>Phyllobacteriaceae</taxon>
        <taxon>Mesorhizobium</taxon>
    </lineage>
</organism>
<dbReference type="EMBL" id="FUIG01000060">
    <property type="protein sequence ID" value="SJM34798.1"/>
    <property type="molecule type" value="Genomic_DNA"/>
</dbReference>
<dbReference type="Gene3D" id="2.170.270.10">
    <property type="entry name" value="SET domain"/>
    <property type="match status" value="1"/>
</dbReference>
<accession>A0A2P9AUG4</accession>
<dbReference type="InterPro" id="IPR046341">
    <property type="entry name" value="SET_dom_sf"/>
</dbReference>
<name>A0A2P9AUG4_9HYPH</name>